<reference evidence="3" key="1">
    <citation type="submission" date="2021-01" db="EMBL/GenBank/DDBJ databases">
        <title>Whole genome shotgun sequence of Rhizocola hellebori NBRC 109834.</title>
        <authorList>
            <person name="Komaki H."/>
            <person name="Tamura T."/>
        </authorList>
    </citation>
    <scope>NUCLEOTIDE SEQUENCE</scope>
    <source>
        <strain evidence="3">NBRC 109834</strain>
    </source>
</reference>
<dbReference type="RefSeq" id="WP_239124460.1">
    <property type="nucleotide sequence ID" value="NZ_BONY01000110.1"/>
</dbReference>
<feature type="domain" description="FtsH ternary system" evidence="2">
    <location>
        <begin position="1"/>
        <end position="261"/>
    </location>
</feature>
<protein>
    <recommendedName>
        <fullName evidence="2">FtsH ternary system domain-containing protein</fullName>
    </recommendedName>
</protein>
<feature type="coiled-coil region" evidence="1">
    <location>
        <begin position="136"/>
        <end position="201"/>
    </location>
</feature>
<proteinExistence type="predicted"/>
<dbReference type="InterPro" id="IPR045482">
    <property type="entry name" value="fvmX2"/>
</dbReference>
<evidence type="ECO:0000256" key="1">
    <source>
        <dbReference type="SAM" id="Coils"/>
    </source>
</evidence>
<comment type="caution">
    <text evidence="3">The sequence shown here is derived from an EMBL/GenBank/DDBJ whole genome shotgun (WGS) entry which is preliminary data.</text>
</comment>
<sequence>MCNPRRVKERASRRIARAWEESVSHVAQLVLQASGQASVRIPFSETFSAAVRRAFERALSNDSRWRATDVGYETSVDDGRVAYLSATGDLEILIELTDIVAVSEQRTGRVRAESTSDISSEGEGTYDPEIRLRSEAEARQIALQNANRQLDAMEQAQANQLLQDARQEVLRRIGDEEARVREEAEAAAAATANELRARREQELTRRAQERLAIVRRQSTELAGAALGRAYQEVLVAAAVGRGAQNLETFTDDEGRIHIRFEAEA</sequence>
<dbReference type="Proteomes" id="UP000612899">
    <property type="component" value="Unassembled WGS sequence"/>
</dbReference>
<evidence type="ECO:0000313" key="3">
    <source>
        <dbReference type="EMBL" id="GIH10891.1"/>
    </source>
</evidence>
<evidence type="ECO:0000259" key="2">
    <source>
        <dbReference type="Pfam" id="PF20000"/>
    </source>
</evidence>
<keyword evidence="4" id="KW-1185">Reference proteome</keyword>
<name>A0A8J3QHT0_9ACTN</name>
<keyword evidence="1" id="KW-0175">Coiled coil</keyword>
<accession>A0A8J3QHT0</accession>
<dbReference type="AlphaFoldDB" id="A0A8J3QHT0"/>
<dbReference type="Pfam" id="PF20000">
    <property type="entry name" value="fvmX2"/>
    <property type="match status" value="1"/>
</dbReference>
<organism evidence="3 4">
    <name type="scientific">Rhizocola hellebori</name>
    <dbReference type="NCBI Taxonomy" id="1392758"/>
    <lineage>
        <taxon>Bacteria</taxon>
        <taxon>Bacillati</taxon>
        <taxon>Actinomycetota</taxon>
        <taxon>Actinomycetes</taxon>
        <taxon>Micromonosporales</taxon>
        <taxon>Micromonosporaceae</taxon>
        <taxon>Rhizocola</taxon>
    </lineage>
</organism>
<gene>
    <name evidence="3" type="ORF">Rhe02_89580</name>
</gene>
<evidence type="ECO:0000313" key="4">
    <source>
        <dbReference type="Proteomes" id="UP000612899"/>
    </source>
</evidence>
<dbReference type="EMBL" id="BONY01000110">
    <property type="protein sequence ID" value="GIH10891.1"/>
    <property type="molecule type" value="Genomic_DNA"/>
</dbReference>